<evidence type="ECO:0000256" key="2">
    <source>
        <dbReference type="SAM" id="Phobius"/>
    </source>
</evidence>
<reference evidence="4" key="1">
    <citation type="journal article" date="2018" name="Int. J. Syst. Evol. Microbiol.">
        <title>Neptunicella marina gen. nov., sp. nov., isolated from surface seawater.</title>
        <authorList>
            <person name="Liu X."/>
            <person name="Lai Q."/>
            <person name="Du Y."/>
            <person name="Zhang X."/>
            <person name="Liu Z."/>
            <person name="Sun F."/>
            <person name="Shao Z."/>
        </authorList>
    </citation>
    <scope>NUCLEOTIDE SEQUENCE</scope>
    <source>
        <strain evidence="4">S27-2</strain>
    </source>
</reference>
<dbReference type="SMART" id="SM00530">
    <property type="entry name" value="HTH_XRE"/>
    <property type="match status" value="1"/>
</dbReference>
<organism evidence="4 5">
    <name type="scientific">Neptunicella marina</name>
    <dbReference type="NCBI Taxonomy" id="2125989"/>
    <lineage>
        <taxon>Bacteria</taxon>
        <taxon>Pseudomonadati</taxon>
        <taxon>Pseudomonadota</taxon>
        <taxon>Gammaproteobacteria</taxon>
        <taxon>Alteromonadales</taxon>
        <taxon>Alteromonadaceae</taxon>
        <taxon>Neptunicella</taxon>
    </lineage>
</organism>
<dbReference type="GO" id="GO:0003700">
    <property type="term" value="F:DNA-binding transcription factor activity"/>
    <property type="evidence" value="ECO:0007669"/>
    <property type="project" value="TreeGrafter"/>
</dbReference>
<keyword evidence="2" id="KW-0812">Transmembrane</keyword>
<dbReference type="InterPro" id="IPR001387">
    <property type="entry name" value="Cro/C1-type_HTH"/>
</dbReference>
<feature type="domain" description="HTH cro/C1-type" evidence="3">
    <location>
        <begin position="7"/>
        <end position="61"/>
    </location>
</feature>
<evidence type="ECO:0000256" key="1">
    <source>
        <dbReference type="ARBA" id="ARBA00023125"/>
    </source>
</evidence>
<evidence type="ECO:0000313" key="4">
    <source>
        <dbReference type="EMBL" id="MBC3767020.1"/>
    </source>
</evidence>
<dbReference type="GO" id="GO:0003677">
    <property type="term" value="F:DNA binding"/>
    <property type="evidence" value="ECO:0007669"/>
    <property type="project" value="UniProtKB-KW"/>
</dbReference>
<dbReference type="Proteomes" id="UP000601768">
    <property type="component" value="Unassembled WGS sequence"/>
</dbReference>
<dbReference type="Gene3D" id="1.10.260.40">
    <property type="entry name" value="lambda repressor-like DNA-binding domains"/>
    <property type="match status" value="1"/>
</dbReference>
<dbReference type="CDD" id="cd00093">
    <property type="entry name" value="HTH_XRE"/>
    <property type="match status" value="1"/>
</dbReference>
<gene>
    <name evidence="4" type="ORF">H8B19_14125</name>
</gene>
<accession>A0A8J6IT87</accession>
<reference evidence="4" key="2">
    <citation type="submission" date="2020-08" db="EMBL/GenBank/DDBJ databases">
        <authorList>
            <person name="Lai Q."/>
        </authorList>
    </citation>
    <scope>NUCLEOTIDE SEQUENCE</scope>
    <source>
        <strain evidence="4">S27-2</strain>
    </source>
</reference>
<keyword evidence="2" id="KW-1133">Transmembrane helix</keyword>
<dbReference type="InterPro" id="IPR010982">
    <property type="entry name" value="Lambda_DNA-bd_dom_sf"/>
</dbReference>
<protein>
    <submittedName>
        <fullName evidence="4">Helix-turn-helix transcriptional regulator</fullName>
    </submittedName>
</protein>
<feature type="transmembrane region" description="Helical" evidence="2">
    <location>
        <begin position="100"/>
        <end position="121"/>
    </location>
</feature>
<dbReference type="AlphaFoldDB" id="A0A8J6IT87"/>
<keyword evidence="2" id="KW-0472">Membrane</keyword>
<evidence type="ECO:0000259" key="3">
    <source>
        <dbReference type="PROSITE" id="PS50943"/>
    </source>
</evidence>
<dbReference type="EMBL" id="JACNEP010000012">
    <property type="protein sequence ID" value="MBC3767020.1"/>
    <property type="molecule type" value="Genomic_DNA"/>
</dbReference>
<dbReference type="Pfam" id="PF01381">
    <property type="entry name" value="HTH_3"/>
    <property type="match status" value="1"/>
</dbReference>
<comment type="caution">
    <text evidence="4">The sequence shown here is derived from an EMBL/GenBank/DDBJ whole genome shotgun (WGS) entry which is preliminary data.</text>
</comment>
<keyword evidence="5" id="KW-1185">Reference proteome</keyword>
<dbReference type="GO" id="GO:0005829">
    <property type="term" value="C:cytosol"/>
    <property type="evidence" value="ECO:0007669"/>
    <property type="project" value="TreeGrafter"/>
</dbReference>
<dbReference type="PROSITE" id="PS50943">
    <property type="entry name" value="HTH_CROC1"/>
    <property type="match status" value="1"/>
</dbReference>
<dbReference type="RefSeq" id="WP_186507532.1">
    <property type="nucleotide sequence ID" value="NZ_JACNEP010000012.1"/>
</dbReference>
<keyword evidence="1" id="KW-0238">DNA-binding</keyword>
<dbReference type="InterPro" id="IPR050807">
    <property type="entry name" value="TransReg_Diox_bact_type"/>
</dbReference>
<dbReference type="PANTHER" id="PTHR46797">
    <property type="entry name" value="HTH-TYPE TRANSCRIPTIONAL REGULATOR"/>
    <property type="match status" value="1"/>
</dbReference>
<feature type="transmembrane region" description="Helical" evidence="2">
    <location>
        <begin position="221"/>
        <end position="238"/>
    </location>
</feature>
<evidence type="ECO:0000313" key="5">
    <source>
        <dbReference type="Proteomes" id="UP000601768"/>
    </source>
</evidence>
<dbReference type="SUPFAM" id="SSF47413">
    <property type="entry name" value="lambda repressor-like DNA-binding domains"/>
    <property type="match status" value="1"/>
</dbReference>
<proteinExistence type="predicted"/>
<dbReference type="PANTHER" id="PTHR46797:SF1">
    <property type="entry name" value="METHYLPHOSPHONATE SYNTHASE"/>
    <property type="match status" value="1"/>
</dbReference>
<name>A0A8J6IT87_9ALTE</name>
<sequence>MKFGERLKQLRQRQNLTQPEMAQAIGIEQSYLSKLENDKSVPSADMLDAILGCLNMSLQQFLSPLSATAMNSLSTIPAVKEWQSNTQYNLQRKRKIWLKIYAIAVIVGSCCIVAGSQALIFGEKSYQYVSKGIVYPGESKEVFSNWRHIYHQQMEGASDEQRDEIRQKMASKGVEMIKRENEYYLVESNYQGELFNIDVESGSRTFRLTAVKDTINRANQLLLLLGWLVLLTGLLGYINDWRLHRQP</sequence>